<dbReference type="Gene3D" id="1.20.140.150">
    <property type="match status" value="1"/>
</dbReference>
<gene>
    <name evidence="6" type="ORF">BRAFLDRAFT_124517</name>
</gene>
<dbReference type="InterPro" id="IPR050579">
    <property type="entry name" value="PMP-22/EMP/MP20-like"/>
</dbReference>
<keyword evidence="3 5" id="KW-1133">Transmembrane helix</keyword>
<dbReference type="Pfam" id="PF00822">
    <property type="entry name" value="PMP22_Claudin"/>
    <property type="match status" value="1"/>
</dbReference>
<feature type="transmembrane region" description="Helical" evidence="5">
    <location>
        <begin position="71"/>
        <end position="93"/>
    </location>
</feature>
<comment type="subcellular location">
    <subcellularLocation>
        <location evidence="1">Membrane</location>
        <topology evidence="1">Multi-pass membrane protein</topology>
    </subcellularLocation>
</comment>
<dbReference type="FunFam" id="1.20.140.150:FF:000085">
    <property type="entry name" value="epithelial membrane protein 2"/>
    <property type="match status" value="1"/>
</dbReference>
<proteinExistence type="predicted"/>
<evidence type="ECO:0000256" key="5">
    <source>
        <dbReference type="SAM" id="Phobius"/>
    </source>
</evidence>
<evidence type="ECO:0000313" key="6">
    <source>
        <dbReference type="EMBL" id="EEN46537.1"/>
    </source>
</evidence>
<evidence type="ECO:0000256" key="1">
    <source>
        <dbReference type="ARBA" id="ARBA00004141"/>
    </source>
</evidence>
<feature type="transmembrane region" description="Helical" evidence="5">
    <location>
        <begin position="105"/>
        <end position="128"/>
    </location>
</feature>
<dbReference type="PANTHER" id="PTHR10671:SF108">
    <property type="entry name" value="CLAUDIN FAMILY PROTEIN-RELATED"/>
    <property type="match status" value="1"/>
</dbReference>
<feature type="transmembrane region" description="Helical" evidence="5">
    <location>
        <begin position="140"/>
        <end position="162"/>
    </location>
</feature>
<feature type="transmembrane region" description="Helical" evidence="5">
    <location>
        <begin position="12"/>
        <end position="34"/>
    </location>
</feature>
<organism>
    <name type="scientific">Branchiostoma floridae</name>
    <name type="common">Florida lancelet</name>
    <name type="synonym">Amphioxus</name>
    <dbReference type="NCBI Taxonomy" id="7739"/>
    <lineage>
        <taxon>Eukaryota</taxon>
        <taxon>Metazoa</taxon>
        <taxon>Chordata</taxon>
        <taxon>Cephalochordata</taxon>
        <taxon>Leptocardii</taxon>
        <taxon>Amphioxiformes</taxon>
        <taxon>Branchiostomatidae</taxon>
        <taxon>Branchiostoma</taxon>
    </lineage>
</organism>
<dbReference type="PANTHER" id="PTHR10671">
    <property type="entry name" value="EPITHELIAL MEMBRANE PROTEIN-RELATED"/>
    <property type="match status" value="1"/>
</dbReference>
<dbReference type="FunCoup" id="C3ZLR4">
    <property type="interactions" value="84"/>
</dbReference>
<evidence type="ECO:0000256" key="2">
    <source>
        <dbReference type="ARBA" id="ARBA00022692"/>
    </source>
</evidence>
<dbReference type="GO" id="GO:0016020">
    <property type="term" value="C:membrane"/>
    <property type="evidence" value="ECO:0007669"/>
    <property type="project" value="UniProtKB-SubCell"/>
</dbReference>
<evidence type="ECO:0000256" key="3">
    <source>
        <dbReference type="ARBA" id="ARBA00022989"/>
    </source>
</evidence>
<sequence>MVHGIRYRIAGIVIGFCALVFAVVSIASTSWLTYDGYWEDGLFRRCWWDWTLGCKQIGPEDPADGRMWFHGVRFCALFGLFLVFASFIMAVVGLAKNGTAADKPLVSGIVMIIAAILLLCGVIVYTAYTGDPVVGNITHYGWSFILEWIASGLAFISGGLLISAWDSGYYSYPGLEGTRRP</sequence>
<accession>C3ZLR4</accession>
<reference evidence="6" key="1">
    <citation type="journal article" date="2008" name="Nature">
        <title>The amphioxus genome and the evolution of the chordate karyotype.</title>
        <authorList>
            <consortium name="US DOE Joint Genome Institute (JGI-PGF)"/>
            <person name="Putnam N.H."/>
            <person name="Butts T."/>
            <person name="Ferrier D.E.K."/>
            <person name="Furlong R.F."/>
            <person name="Hellsten U."/>
            <person name="Kawashima T."/>
            <person name="Robinson-Rechavi M."/>
            <person name="Shoguchi E."/>
            <person name="Terry A."/>
            <person name="Yu J.-K."/>
            <person name="Benito-Gutierrez E.L."/>
            <person name="Dubchak I."/>
            <person name="Garcia-Fernandez J."/>
            <person name="Gibson-Brown J.J."/>
            <person name="Grigoriev I.V."/>
            <person name="Horton A.C."/>
            <person name="de Jong P.J."/>
            <person name="Jurka J."/>
            <person name="Kapitonov V.V."/>
            <person name="Kohara Y."/>
            <person name="Kuroki Y."/>
            <person name="Lindquist E."/>
            <person name="Lucas S."/>
            <person name="Osoegawa K."/>
            <person name="Pennacchio L.A."/>
            <person name="Salamov A.A."/>
            <person name="Satou Y."/>
            <person name="Sauka-Spengler T."/>
            <person name="Schmutz J."/>
            <person name="Shin-I T."/>
            <person name="Toyoda A."/>
            <person name="Bronner-Fraser M."/>
            <person name="Fujiyama A."/>
            <person name="Holland L.Z."/>
            <person name="Holland P.W.H."/>
            <person name="Satoh N."/>
            <person name="Rokhsar D.S."/>
        </authorList>
    </citation>
    <scope>NUCLEOTIDE SEQUENCE [LARGE SCALE GENOMIC DNA]</scope>
    <source>
        <strain evidence="6">S238N-H82</strain>
        <tissue evidence="6">Testes</tissue>
    </source>
</reference>
<keyword evidence="2 5" id="KW-0812">Transmembrane</keyword>
<dbReference type="EMBL" id="GG666642">
    <property type="protein sequence ID" value="EEN46537.1"/>
    <property type="molecule type" value="Genomic_DNA"/>
</dbReference>
<dbReference type="AlphaFoldDB" id="C3ZLR4"/>
<protein>
    <recommendedName>
        <fullName evidence="7">Epithelial membrane protein 1</fullName>
    </recommendedName>
</protein>
<evidence type="ECO:0008006" key="7">
    <source>
        <dbReference type="Google" id="ProtNLM"/>
    </source>
</evidence>
<evidence type="ECO:0000256" key="4">
    <source>
        <dbReference type="ARBA" id="ARBA00023136"/>
    </source>
</evidence>
<dbReference type="InParanoid" id="C3ZLR4"/>
<dbReference type="InterPro" id="IPR004031">
    <property type="entry name" value="PMP22/EMP/MP20/Claudin"/>
</dbReference>
<keyword evidence="4 5" id="KW-0472">Membrane</keyword>
<name>C3ZLR4_BRAFL</name>